<protein>
    <recommendedName>
        <fullName evidence="4">Prepilin-type N-terminal cleavage/methylation domain-containing protein</fullName>
    </recommendedName>
</protein>
<gene>
    <name evidence="2" type="ORF">SAMN06264365_101146</name>
</gene>
<dbReference type="Proteomes" id="UP000198415">
    <property type="component" value="Unassembled WGS sequence"/>
</dbReference>
<name>A0A238UVS0_9ACTN</name>
<keyword evidence="3" id="KW-1185">Reference proteome</keyword>
<dbReference type="AlphaFoldDB" id="A0A238UVS0"/>
<organism evidence="2 3">
    <name type="scientific">Actinoplanes regularis</name>
    <dbReference type="NCBI Taxonomy" id="52697"/>
    <lineage>
        <taxon>Bacteria</taxon>
        <taxon>Bacillati</taxon>
        <taxon>Actinomycetota</taxon>
        <taxon>Actinomycetes</taxon>
        <taxon>Micromonosporales</taxon>
        <taxon>Micromonosporaceae</taxon>
        <taxon>Actinoplanes</taxon>
    </lineage>
</organism>
<evidence type="ECO:0000313" key="3">
    <source>
        <dbReference type="Proteomes" id="UP000198415"/>
    </source>
</evidence>
<evidence type="ECO:0000313" key="2">
    <source>
        <dbReference type="EMBL" id="SNR25443.1"/>
    </source>
</evidence>
<keyword evidence="1" id="KW-0812">Transmembrane</keyword>
<sequence length="212" mass="22869">MSDDNRTPADDEGFSLIDLIVATSIMSFIMVLVTGAIIVIYSNVNRADGLSTARSQLGNSFRRLDREIRYATWVSTPGEVGTGWYLEYATKADTKSVCRQLAFKNGALTTAEWDPQKTAAPNARTTIAGDLAQTGTVAPFTVYAPGNRPYASASPGTSGVGKSYELEHHQVRLRFSGKVGTTDLPLDVLFTAQNTNRNTPALNDCSKGRPTV</sequence>
<keyword evidence="1" id="KW-1133">Transmembrane helix</keyword>
<evidence type="ECO:0008006" key="4">
    <source>
        <dbReference type="Google" id="ProtNLM"/>
    </source>
</evidence>
<dbReference type="OrthoDB" id="5119659at2"/>
<dbReference type="EMBL" id="FZNR01000001">
    <property type="protein sequence ID" value="SNR25443.1"/>
    <property type="molecule type" value="Genomic_DNA"/>
</dbReference>
<feature type="transmembrane region" description="Helical" evidence="1">
    <location>
        <begin position="20"/>
        <end position="41"/>
    </location>
</feature>
<evidence type="ECO:0000256" key="1">
    <source>
        <dbReference type="SAM" id="Phobius"/>
    </source>
</evidence>
<keyword evidence="1" id="KW-0472">Membrane</keyword>
<reference evidence="2 3" key="1">
    <citation type="submission" date="2017-06" db="EMBL/GenBank/DDBJ databases">
        <authorList>
            <person name="Kim H.J."/>
            <person name="Triplett B.A."/>
        </authorList>
    </citation>
    <scope>NUCLEOTIDE SEQUENCE [LARGE SCALE GENOMIC DNA]</scope>
    <source>
        <strain evidence="2 3">DSM 43151</strain>
    </source>
</reference>
<accession>A0A238UVS0</accession>
<proteinExistence type="predicted"/>
<dbReference type="RefSeq" id="WP_089290982.1">
    <property type="nucleotide sequence ID" value="NZ_BOMU01000012.1"/>
</dbReference>